<dbReference type="Proteomes" id="UP000641853">
    <property type="component" value="Unassembled WGS sequence"/>
</dbReference>
<dbReference type="Gene3D" id="2.100.10.30">
    <property type="entry name" value="Jacalin-like lectin domain"/>
    <property type="match status" value="1"/>
</dbReference>
<evidence type="ECO:0000313" key="3">
    <source>
        <dbReference type="EMBL" id="KAF7182519.1"/>
    </source>
</evidence>
<dbReference type="InterPro" id="IPR036404">
    <property type="entry name" value="Jacalin-like_lectin_dom_sf"/>
</dbReference>
<dbReference type="Proteomes" id="UP000654922">
    <property type="component" value="Unassembled WGS sequence"/>
</dbReference>
<dbReference type="OrthoDB" id="5273847at2759"/>
<dbReference type="EMBL" id="JACBAG010001774">
    <property type="protein sequence ID" value="KAF7182519.1"/>
    <property type="molecule type" value="Genomic_DNA"/>
</dbReference>
<accession>A0A8H6Q6W3</accession>
<evidence type="ECO:0000259" key="1">
    <source>
        <dbReference type="Pfam" id="PF24539"/>
    </source>
</evidence>
<proteinExistence type="predicted"/>
<organism evidence="2 5">
    <name type="scientific">Aspergillus felis</name>
    <dbReference type="NCBI Taxonomy" id="1287682"/>
    <lineage>
        <taxon>Eukaryota</taxon>
        <taxon>Fungi</taxon>
        <taxon>Dikarya</taxon>
        <taxon>Ascomycota</taxon>
        <taxon>Pezizomycotina</taxon>
        <taxon>Eurotiomycetes</taxon>
        <taxon>Eurotiomycetidae</taxon>
        <taxon>Eurotiales</taxon>
        <taxon>Aspergillaceae</taxon>
        <taxon>Aspergillus</taxon>
        <taxon>Aspergillus subgen. Fumigati</taxon>
    </lineage>
</organism>
<dbReference type="InterPro" id="IPR056021">
    <property type="entry name" value="DUF7600"/>
</dbReference>
<keyword evidence="4" id="KW-1185">Reference proteome</keyword>
<dbReference type="AlphaFoldDB" id="A0A8H6Q6W3"/>
<comment type="caution">
    <text evidence="2">The sequence shown here is derived from an EMBL/GenBank/DDBJ whole genome shotgun (WGS) entry which is preliminary data.</text>
</comment>
<feature type="domain" description="DUF7600" evidence="1">
    <location>
        <begin position="98"/>
        <end position="225"/>
    </location>
</feature>
<gene>
    <name evidence="2" type="ORF">CNMCM5623_000446</name>
    <name evidence="3" type="ORF">CNMCM7691_002090</name>
</gene>
<dbReference type="SUPFAM" id="SSF51101">
    <property type="entry name" value="Mannose-binding lectins"/>
    <property type="match status" value="1"/>
</dbReference>
<evidence type="ECO:0000313" key="2">
    <source>
        <dbReference type="EMBL" id="KAF7166909.1"/>
    </source>
</evidence>
<evidence type="ECO:0000313" key="5">
    <source>
        <dbReference type="Proteomes" id="UP000654922"/>
    </source>
</evidence>
<reference evidence="2" key="1">
    <citation type="submission" date="2020-06" db="EMBL/GenBank/DDBJ databases">
        <title>Draft genome sequences of strains closely related to Aspergillus parafelis and Aspergillus hiratsukae.</title>
        <authorList>
            <person name="Dos Santos R.A.C."/>
            <person name="Rivero-Menendez O."/>
            <person name="Steenwyk J.L."/>
            <person name="Mead M.E."/>
            <person name="Goldman G.H."/>
            <person name="Alastruey-Izquierdo A."/>
            <person name="Rokas A."/>
        </authorList>
    </citation>
    <scope>NUCLEOTIDE SEQUENCE</scope>
    <source>
        <strain evidence="2">CNM-CM5623</strain>
        <strain evidence="3">CNM-CM7691</strain>
    </source>
</reference>
<protein>
    <recommendedName>
        <fullName evidence="1">DUF7600 domain-containing protein</fullName>
    </recommendedName>
</protein>
<dbReference type="Pfam" id="PF24539">
    <property type="entry name" value="DUF7600"/>
    <property type="match status" value="1"/>
</dbReference>
<sequence>MMQGSHFWTSKIKSEECDFAFEVRELEPSKFVNSRWLYRFICIQRAGSLHNRARIWELGRCLKEILELSEPDTTTIVNNPSNLVGLDWVRLPWPIKATIEGCQILYTQRVLLSSRLHQITASCIEIEGTDYITGLKLSFDDGTSTQLGYRSRDNSSADIVAFGGFVAAVSTSGIHGLQIVDEGSDVKKWFGSNKRCPQTRTLKLEGEIVGMTASFDGFKLVSLALGRPIRRKIKFTPSLFNTALWYPGLPPDNLRMKDGLWIGQSPAYCRHNLLFWVWFGGPGGSYLQYLTGISITRYRGGLGGIEFHFSSDSIPITSRKLGLCDDKQGPDFAIDGAGGEYIMSVYGKLPQMPHLPALTICTNRGRKFAALRQSFDVAKMKKLFPGEPNSILTGFYTGYRDHDSPLRSLGCLWERS</sequence>
<dbReference type="EMBL" id="JACBAE010001295">
    <property type="protein sequence ID" value="KAF7166909.1"/>
    <property type="molecule type" value="Genomic_DNA"/>
</dbReference>
<evidence type="ECO:0000313" key="4">
    <source>
        <dbReference type="Proteomes" id="UP000641853"/>
    </source>
</evidence>
<name>A0A8H6Q6W3_9EURO</name>